<dbReference type="EMBL" id="JAGGMR010000001">
    <property type="protein sequence ID" value="MBP2194501.1"/>
    <property type="molecule type" value="Genomic_DNA"/>
</dbReference>
<evidence type="ECO:0000313" key="1">
    <source>
        <dbReference type="EMBL" id="MBP2194501.1"/>
    </source>
</evidence>
<comment type="caution">
    <text evidence="1">The sequence shown here is derived from an EMBL/GenBank/DDBJ whole genome shotgun (WGS) entry which is preliminary data.</text>
</comment>
<protein>
    <submittedName>
        <fullName evidence="1">Uncharacterized protein</fullName>
    </submittedName>
</protein>
<sequence>MDARTAAAAAGSAMELRWKQWSRLWPAVELRWPDGRGFGWREVDRRCRRGVGPALEFRWRQWSIFGRLLSARYELLAYNDSYESLCPIHAVGDVIVDVNIGGGAEMAGMVEVSAGGGTETVGMAKVFGWRWRWIIGVVEALEFRWRQWSRFRPGAGDGGSRRAFGPVLALKWQ</sequence>
<keyword evidence="2" id="KW-1185">Reference proteome</keyword>
<proteinExistence type="predicted"/>
<dbReference type="Proteomes" id="UP001519325">
    <property type="component" value="Unassembled WGS sequence"/>
</dbReference>
<evidence type="ECO:0000313" key="2">
    <source>
        <dbReference type="Proteomes" id="UP001519325"/>
    </source>
</evidence>
<reference evidence="1 2" key="1">
    <citation type="submission" date="2021-03" db="EMBL/GenBank/DDBJ databases">
        <title>Sequencing the genomes of 1000 actinobacteria strains.</title>
        <authorList>
            <person name="Klenk H.-P."/>
        </authorList>
    </citation>
    <scope>NUCLEOTIDE SEQUENCE [LARGE SCALE GENOMIC DNA]</scope>
    <source>
        <strain evidence="1 2">DSM 45516</strain>
    </source>
</reference>
<name>A0ABS4QV49_9NOCA</name>
<accession>A0ABS4QV49</accession>
<organism evidence="1 2">
    <name type="scientific">Nocardia goodfellowii</name>
    <dbReference type="NCBI Taxonomy" id="882446"/>
    <lineage>
        <taxon>Bacteria</taxon>
        <taxon>Bacillati</taxon>
        <taxon>Actinomycetota</taxon>
        <taxon>Actinomycetes</taxon>
        <taxon>Mycobacteriales</taxon>
        <taxon>Nocardiaceae</taxon>
        <taxon>Nocardia</taxon>
    </lineage>
</organism>
<gene>
    <name evidence="1" type="ORF">BJ987_007402</name>
</gene>